<evidence type="ECO:0000313" key="3">
    <source>
        <dbReference type="Proteomes" id="UP000663887"/>
    </source>
</evidence>
<sequence>MSTYMHCRPFCGTNIPISSSLFHFVRSGYITTSNYQTTAPSLYHHYDQAPPPPVVVRHRRRLEDPITNYASNYYVTFPRQMTQLPPRQSTSPSLQSLSLSQPNQIIYDQSGHNDIYCDLFNLLERPSPPTPPLTKQRRKYKSNDYSPCRQHGRMDRENLHTKVKCTNDRKRQHQKYNYYKEKKRQDDKLSSIEQYDRSPEKPKKVNNIYQGRASNRGFFRRVVTIVNTDTLKVFQFESKQRIKVISFRTDRVLQH</sequence>
<feature type="compositionally biased region" description="Basic and acidic residues" evidence="1">
    <location>
        <begin position="152"/>
        <end position="169"/>
    </location>
</feature>
<accession>A0A816NUV0</accession>
<evidence type="ECO:0000313" key="2">
    <source>
        <dbReference type="EMBL" id="CAF2040372.1"/>
    </source>
</evidence>
<reference evidence="2" key="1">
    <citation type="submission" date="2021-02" db="EMBL/GenBank/DDBJ databases">
        <authorList>
            <person name="Nowell W R."/>
        </authorList>
    </citation>
    <scope>NUCLEOTIDE SEQUENCE</scope>
</reference>
<organism evidence="2 3">
    <name type="scientific">Rotaria magnacalcarata</name>
    <dbReference type="NCBI Taxonomy" id="392030"/>
    <lineage>
        <taxon>Eukaryota</taxon>
        <taxon>Metazoa</taxon>
        <taxon>Spiralia</taxon>
        <taxon>Gnathifera</taxon>
        <taxon>Rotifera</taxon>
        <taxon>Eurotatoria</taxon>
        <taxon>Bdelloidea</taxon>
        <taxon>Philodinida</taxon>
        <taxon>Philodinidae</taxon>
        <taxon>Rotaria</taxon>
    </lineage>
</organism>
<dbReference type="EMBL" id="CAJNRG010001873">
    <property type="protein sequence ID" value="CAF2040372.1"/>
    <property type="molecule type" value="Genomic_DNA"/>
</dbReference>
<feature type="compositionally biased region" description="Basic and acidic residues" evidence="1">
    <location>
        <begin position="178"/>
        <end position="203"/>
    </location>
</feature>
<proteinExistence type="predicted"/>
<name>A0A816NUV0_9BILA</name>
<feature type="region of interest" description="Disordered" evidence="1">
    <location>
        <begin position="126"/>
        <end position="205"/>
    </location>
</feature>
<protein>
    <submittedName>
        <fullName evidence="2">Uncharacterized protein</fullName>
    </submittedName>
</protein>
<comment type="caution">
    <text evidence="2">The sequence shown here is derived from an EMBL/GenBank/DDBJ whole genome shotgun (WGS) entry which is preliminary data.</text>
</comment>
<dbReference type="Proteomes" id="UP000663887">
    <property type="component" value="Unassembled WGS sequence"/>
</dbReference>
<evidence type="ECO:0000256" key="1">
    <source>
        <dbReference type="SAM" id="MobiDB-lite"/>
    </source>
</evidence>
<gene>
    <name evidence="2" type="ORF">XDN619_LOCUS6569</name>
</gene>
<dbReference type="AlphaFoldDB" id="A0A816NUV0"/>